<comment type="caution">
    <text evidence="2">The sequence shown here is derived from an EMBL/GenBank/DDBJ whole genome shotgun (WGS) entry which is preliminary data.</text>
</comment>
<organism evidence="2 3">
    <name type="scientific">Enterococcus mundtii</name>
    <dbReference type="NCBI Taxonomy" id="53346"/>
    <lineage>
        <taxon>Bacteria</taxon>
        <taxon>Bacillati</taxon>
        <taxon>Bacillota</taxon>
        <taxon>Bacilli</taxon>
        <taxon>Lactobacillales</taxon>
        <taxon>Enterococcaceae</taxon>
        <taxon>Enterococcus</taxon>
    </lineage>
</organism>
<dbReference type="Proteomes" id="UP000189299">
    <property type="component" value="Unassembled WGS sequence"/>
</dbReference>
<evidence type="ECO:0000313" key="3">
    <source>
        <dbReference type="Proteomes" id="UP000189299"/>
    </source>
</evidence>
<proteinExistence type="predicted"/>
<protein>
    <submittedName>
        <fullName evidence="2">Uncharacterized protein</fullName>
    </submittedName>
</protein>
<gene>
    <name evidence="2" type="ORF">BTN92_08640</name>
</gene>
<reference evidence="2 3" key="1">
    <citation type="submission" date="2016-12" db="EMBL/GenBank/DDBJ databases">
        <authorList>
            <person name="Song W.-J."/>
            <person name="Kurnit D.M."/>
        </authorList>
    </citation>
    <scope>NUCLEOTIDE SEQUENCE [LARGE SCALE GENOMIC DNA]</scope>
    <source>
        <strain evidence="2 3">CGB1038-1_S1</strain>
    </source>
</reference>
<accession>A0A1V2UID2</accession>
<feature type="region of interest" description="Disordered" evidence="1">
    <location>
        <begin position="1"/>
        <end position="21"/>
    </location>
</feature>
<dbReference type="AlphaFoldDB" id="A0A1V2UID2"/>
<evidence type="ECO:0000313" key="2">
    <source>
        <dbReference type="EMBL" id="ONN43123.1"/>
    </source>
</evidence>
<evidence type="ECO:0000256" key="1">
    <source>
        <dbReference type="SAM" id="MobiDB-lite"/>
    </source>
</evidence>
<dbReference type="RefSeq" id="WP_062806214.1">
    <property type="nucleotide sequence ID" value="NZ_CABMMO010000007.1"/>
</dbReference>
<sequence length="125" mass="14146">MNISPEKDPEIRQLENGMEKMPKQSMGMLRKLFTSLMDIGKKIKAFIFSRTGKVDLSKSTINKSSIKKDSPGISRNSISLKKEKFQSRAHSQKQSLKAVVSKAVEKANKANQHLDRTVSLERTRN</sequence>
<dbReference type="EMBL" id="MSTR01000007">
    <property type="protein sequence ID" value="ONN43123.1"/>
    <property type="molecule type" value="Genomic_DNA"/>
</dbReference>
<name>A0A1V2UID2_ENTMU</name>